<proteinExistence type="predicted"/>
<evidence type="ECO:0000313" key="2">
    <source>
        <dbReference type="EMBL" id="SHL64102.1"/>
    </source>
</evidence>
<dbReference type="RefSeq" id="WP_072933876.1">
    <property type="nucleotide sequence ID" value="NZ_BMFL01000017.1"/>
</dbReference>
<reference evidence="1" key="5">
    <citation type="submission" date="2024-05" db="EMBL/GenBank/DDBJ databases">
        <authorList>
            <person name="Sun Q."/>
            <person name="Zhou Y."/>
        </authorList>
    </citation>
    <scope>NUCLEOTIDE SEQUENCE</scope>
    <source>
        <strain evidence="1">CGMCC 1.12707</strain>
    </source>
</reference>
<dbReference type="OrthoDB" id="644302at2"/>
<dbReference type="EMBL" id="FRBH01000013">
    <property type="protein sequence ID" value="SHL64102.1"/>
    <property type="molecule type" value="Genomic_DNA"/>
</dbReference>
<evidence type="ECO:0000313" key="4">
    <source>
        <dbReference type="Proteomes" id="UP000650994"/>
    </source>
</evidence>
<organism evidence="2 3">
    <name type="scientific">Chishuiella changwenlii</name>
    <dbReference type="NCBI Taxonomy" id="1434701"/>
    <lineage>
        <taxon>Bacteria</taxon>
        <taxon>Pseudomonadati</taxon>
        <taxon>Bacteroidota</taxon>
        <taxon>Flavobacteriia</taxon>
        <taxon>Flavobacteriales</taxon>
        <taxon>Weeksellaceae</taxon>
        <taxon>Chishuiella</taxon>
    </lineage>
</organism>
<evidence type="ECO:0008006" key="5">
    <source>
        <dbReference type="Google" id="ProtNLM"/>
    </source>
</evidence>
<keyword evidence="4" id="KW-1185">Reference proteome</keyword>
<protein>
    <recommendedName>
        <fullName evidence="5">Lipoprotein</fullName>
    </recommendedName>
</protein>
<dbReference type="AlphaFoldDB" id="A0A1M7CA01"/>
<name>A0A1M7CA01_9FLAO</name>
<evidence type="ECO:0000313" key="1">
    <source>
        <dbReference type="EMBL" id="GGF06627.1"/>
    </source>
</evidence>
<reference evidence="2" key="3">
    <citation type="submission" date="2016-11" db="EMBL/GenBank/DDBJ databases">
        <authorList>
            <person name="Jaros S."/>
            <person name="Januszkiewicz K."/>
            <person name="Wedrychowicz H."/>
        </authorList>
    </citation>
    <scope>NUCLEOTIDE SEQUENCE [LARGE SCALE GENOMIC DNA]</scope>
    <source>
        <strain evidence="2">DSM 27989</strain>
    </source>
</reference>
<sequence length="528" mass="61881">MKRKLLLPFVVLSILFTSCNEDDVRNNNSNENVALENRMKDKKMQKFSEILSKAVYERQDVREFLKAEALKQFDNDYDVLYYLVKDNMISNETFRDILVNYSSEEEITDIERNVPLLNILIPEISFFGVSAENLDVNDNETPVIYSNDEKTNLYLNGKIDFEFKKDEVPDFHTFVVNENDRVDVNSIKYSTRSNKQFSTNSVQNNVRFLSSYFDGSKQQRTSLNTNSVSQRQLHNRVIESFDYFNESTLNKNNPKEISYQRDYIYYGITNKNSFGRLNPDVREYIDYISVNPSFYFMLNENHDTKNKPTIQHSTIVNRRRPLTTEQLIDRMWTKGAYEFKFEIFSDPGHATSVIIPIKPSEIWNFNIKYDRRHGSFWRRSKHTYRIDPKEFTSKVYHVKSRISLEKWNIRNQSLNRFISISEGNSTGLLRETFSKSVTTIASGKFNKGYKLGIGSKVSSQLGGQEIFSEETITQNVFSRNYSDDDFVLAKNIKLNFYDPVIVKKTRNNYTLFKYGNEAFSFSIVPGIQ</sequence>
<dbReference type="Proteomes" id="UP000184120">
    <property type="component" value="Unassembled WGS sequence"/>
</dbReference>
<reference evidence="4" key="4">
    <citation type="journal article" date="2019" name="Int. J. Syst. Evol. Microbiol.">
        <title>The Global Catalogue of Microorganisms (GCM) 10K type strain sequencing project: providing services to taxonomists for standard genome sequencing and annotation.</title>
        <authorList>
            <consortium name="The Broad Institute Genomics Platform"/>
            <consortium name="The Broad Institute Genome Sequencing Center for Infectious Disease"/>
            <person name="Wu L."/>
            <person name="Ma J."/>
        </authorList>
    </citation>
    <scope>NUCLEOTIDE SEQUENCE [LARGE SCALE GENOMIC DNA]</scope>
    <source>
        <strain evidence="4">CGMCC 1.12707</strain>
    </source>
</reference>
<reference evidence="3" key="2">
    <citation type="submission" date="2016-11" db="EMBL/GenBank/DDBJ databases">
        <authorList>
            <person name="Varghese N."/>
            <person name="Submissions S."/>
        </authorList>
    </citation>
    <scope>NUCLEOTIDE SEQUENCE [LARGE SCALE GENOMIC DNA]</scope>
    <source>
        <strain evidence="3">DSM 27989</strain>
    </source>
</reference>
<gene>
    <name evidence="1" type="ORF">GCM10010984_24890</name>
    <name evidence="2" type="ORF">SAMN05443634_1137</name>
</gene>
<dbReference type="Proteomes" id="UP000650994">
    <property type="component" value="Unassembled WGS sequence"/>
</dbReference>
<evidence type="ECO:0000313" key="3">
    <source>
        <dbReference type="Proteomes" id="UP000184120"/>
    </source>
</evidence>
<dbReference type="PROSITE" id="PS51257">
    <property type="entry name" value="PROKAR_LIPOPROTEIN"/>
    <property type="match status" value="1"/>
</dbReference>
<accession>A0A1M7CA01</accession>
<reference evidence="1" key="1">
    <citation type="journal article" date="2014" name="Int. J. Syst. Evol. Microbiol.">
        <title>Complete genome of a new Firmicutes species belonging to the dominant human colonic microbiota ('Ruminococcus bicirculans') reveals two chromosomes and a selective capacity to utilize plant glucans.</title>
        <authorList>
            <consortium name="NISC Comparative Sequencing Program"/>
            <person name="Wegmann U."/>
            <person name="Louis P."/>
            <person name="Goesmann A."/>
            <person name="Henrissat B."/>
            <person name="Duncan S.H."/>
            <person name="Flint H.J."/>
        </authorList>
    </citation>
    <scope>NUCLEOTIDE SEQUENCE</scope>
    <source>
        <strain evidence="1">CGMCC 1.12707</strain>
    </source>
</reference>
<dbReference type="EMBL" id="BMFL01000017">
    <property type="protein sequence ID" value="GGF06627.1"/>
    <property type="molecule type" value="Genomic_DNA"/>
</dbReference>